<dbReference type="EMBL" id="GBXM01094153">
    <property type="protein sequence ID" value="JAH14424.1"/>
    <property type="molecule type" value="Transcribed_RNA"/>
</dbReference>
<organism evidence="1">
    <name type="scientific">Anguilla anguilla</name>
    <name type="common">European freshwater eel</name>
    <name type="synonym">Muraena anguilla</name>
    <dbReference type="NCBI Taxonomy" id="7936"/>
    <lineage>
        <taxon>Eukaryota</taxon>
        <taxon>Metazoa</taxon>
        <taxon>Chordata</taxon>
        <taxon>Craniata</taxon>
        <taxon>Vertebrata</taxon>
        <taxon>Euteleostomi</taxon>
        <taxon>Actinopterygii</taxon>
        <taxon>Neopterygii</taxon>
        <taxon>Teleostei</taxon>
        <taxon>Anguilliformes</taxon>
        <taxon>Anguillidae</taxon>
        <taxon>Anguilla</taxon>
    </lineage>
</organism>
<evidence type="ECO:0000313" key="1">
    <source>
        <dbReference type="EMBL" id="JAH14424.1"/>
    </source>
</evidence>
<reference evidence="1" key="1">
    <citation type="submission" date="2014-11" db="EMBL/GenBank/DDBJ databases">
        <authorList>
            <person name="Amaro Gonzalez C."/>
        </authorList>
    </citation>
    <scope>NUCLEOTIDE SEQUENCE</scope>
</reference>
<reference evidence="1" key="2">
    <citation type="journal article" date="2015" name="Fish Shellfish Immunol.">
        <title>Early steps in the European eel (Anguilla anguilla)-Vibrio vulnificus interaction in the gills: Role of the RtxA13 toxin.</title>
        <authorList>
            <person name="Callol A."/>
            <person name="Pajuelo D."/>
            <person name="Ebbesson L."/>
            <person name="Teles M."/>
            <person name="MacKenzie S."/>
            <person name="Amaro C."/>
        </authorList>
    </citation>
    <scope>NUCLEOTIDE SEQUENCE</scope>
</reference>
<dbReference type="AlphaFoldDB" id="A0A0E9QCB5"/>
<sequence>MRLCTKCRFTLECVFMPLYGILWLVQSE</sequence>
<proteinExistence type="predicted"/>
<accession>A0A0E9QCB5</accession>
<protein>
    <submittedName>
        <fullName evidence="1">Uncharacterized protein</fullName>
    </submittedName>
</protein>
<name>A0A0E9QCB5_ANGAN</name>